<dbReference type="InParanoid" id="A0A2P5HMU9"/>
<reference evidence="2" key="1">
    <citation type="submission" date="2017-09" db="EMBL/GenBank/DDBJ databases">
        <title>Polyketide synthases of a Diaporthe helianthi virulent isolate.</title>
        <authorList>
            <person name="Baroncelli R."/>
        </authorList>
    </citation>
    <scope>NUCLEOTIDE SEQUENCE [LARGE SCALE GENOMIC DNA]</scope>
    <source>
        <strain evidence="2">7/96</strain>
    </source>
</reference>
<protein>
    <submittedName>
        <fullName evidence="2">Uncharacterized protein</fullName>
    </submittedName>
</protein>
<keyword evidence="3" id="KW-1185">Reference proteome</keyword>
<dbReference type="Pfam" id="PF21189">
    <property type="entry name" value="PHA02142"/>
    <property type="match status" value="1"/>
</dbReference>
<evidence type="ECO:0000313" key="2">
    <source>
        <dbReference type="EMBL" id="POS71561.1"/>
    </source>
</evidence>
<dbReference type="OrthoDB" id="17053at2759"/>
<dbReference type="Proteomes" id="UP000094444">
    <property type="component" value="Unassembled WGS sequence"/>
</dbReference>
<accession>A0A2P5HMU9</accession>
<evidence type="ECO:0000313" key="3">
    <source>
        <dbReference type="Proteomes" id="UP000094444"/>
    </source>
</evidence>
<sequence length="182" mass="20534">MESETTPTPTPAPQKGMTRSTTSAMLERKLVTLRKITNISKPCSLRYKCLEVATVSGDFDVVIRKGKFKVGELILYFEVDSFIPSSALKLSWLMRHRLTTFDGAKGYHVRPRMFGKQHSRGYIMAIEDHAIVLRIVNIMKEEYGPVEGLRVASMMAFEDVMGVKKWEPEDDSDTPTPSAHGH</sequence>
<organism evidence="2 3">
    <name type="scientific">Diaporthe helianthi</name>
    <dbReference type="NCBI Taxonomy" id="158607"/>
    <lineage>
        <taxon>Eukaryota</taxon>
        <taxon>Fungi</taxon>
        <taxon>Dikarya</taxon>
        <taxon>Ascomycota</taxon>
        <taxon>Pezizomycotina</taxon>
        <taxon>Sordariomycetes</taxon>
        <taxon>Sordariomycetidae</taxon>
        <taxon>Diaporthales</taxon>
        <taxon>Diaporthaceae</taxon>
        <taxon>Diaporthe</taxon>
    </lineage>
</organism>
<evidence type="ECO:0000256" key="1">
    <source>
        <dbReference type="SAM" id="MobiDB-lite"/>
    </source>
</evidence>
<dbReference type="EMBL" id="MAVT02001233">
    <property type="protein sequence ID" value="POS71561.1"/>
    <property type="molecule type" value="Genomic_DNA"/>
</dbReference>
<gene>
    <name evidence="2" type="ORF">DHEL01_v210042</name>
</gene>
<feature type="region of interest" description="Disordered" evidence="1">
    <location>
        <begin position="1"/>
        <end position="21"/>
    </location>
</feature>
<comment type="caution">
    <text evidence="2">The sequence shown here is derived from an EMBL/GenBank/DDBJ whole genome shotgun (WGS) entry which is preliminary data.</text>
</comment>
<name>A0A2P5HMU9_DIAHE</name>
<proteinExistence type="predicted"/>
<dbReference type="AlphaFoldDB" id="A0A2P5HMU9"/>